<dbReference type="AlphaFoldDB" id="A0A0F3MTW4"/>
<accession>A0A0F3MTW4</accession>
<dbReference type="SUPFAM" id="SSF48371">
    <property type="entry name" value="ARM repeat"/>
    <property type="match status" value="1"/>
</dbReference>
<dbReference type="Proteomes" id="UP000033475">
    <property type="component" value="Unassembled WGS sequence"/>
</dbReference>
<organism evidence="1 2">
    <name type="scientific">Rickettsia felis str. Pedreira</name>
    <dbReference type="NCBI Taxonomy" id="1359196"/>
    <lineage>
        <taxon>Bacteria</taxon>
        <taxon>Pseudomonadati</taxon>
        <taxon>Pseudomonadota</taxon>
        <taxon>Alphaproteobacteria</taxon>
        <taxon>Rickettsiales</taxon>
        <taxon>Rickettsiaceae</taxon>
        <taxon>Rickettsieae</taxon>
        <taxon>Rickettsia</taxon>
        <taxon>spotted fever group</taxon>
    </lineage>
</organism>
<dbReference type="InterPro" id="IPR016024">
    <property type="entry name" value="ARM-type_fold"/>
</dbReference>
<evidence type="ECO:0000313" key="2">
    <source>
        <dbReference type="Proteomes" id="UP000033475"/>
    </source>
</evidence>
<comment type="caution">
    <text evidence="1">The sequence shown here is derived from an EMBL/GenBank/DDBJ whole genome shotgun (WGS) entry which is preliminary data.</text>
</comment>
<dbReference type="Gene3D" id="1.25.10.10">
    <property type="entry name" value="Leucine-rich Repeat Variant"/>
    <property type="match status" value="1"/>
</dbReference>
<evidence type="ECO:0000313" key="1">
    <source>
        <dbReference type="EMBL" id="KJV59213.1"/>
    </source>
</evidence>
<dbReference type="PATRIC" id="fig|1359196.3.peg.1565"/>
<proteinExistence type="predicted"/>
<name>A0A0F3MTW4_RICFI</name>
<gene>
    <name evidence="1" type="ORF">RFEPED_1614</name>
</gene>
<protein>
    <submittedName>
        <fullName evidence="1">HEAT repeats family protein</fullName>
    </submittedName>
</protein>
<dbReference type="InterPro" id="IPR011989">
    <property type="entry name" value="ARM-like"/>
</dbReference>
<dbReference type="EMBL" id="LANQ01000001">
    <property type="protein sequence ID" value="KJV59213.1"/>
    <property type="molecule type" value="Genomic_DNA"/>
</dbReference>
<sequence>MLSNPDSDNYLKSEVAKSLIEIVRVKPNTTEEVFTVLKDEIRESNNYLKPEVAKILIEIVRVKPDAAEEVFTILKEAFSEPDNYFNSEAAKSIAEIVRANPSMAKEAFSVLKKLINDHNTENFIRCDIASSLAEIVAVIPSEEIIAGLKELLNNPNCYIRYVAVWSLVEIIEIKPNIAIEVFIGIKELIINSNIDNYIRCEAVMNLAGIVEVIPHLEERAYSVLKGLLLNNPYYNEDVKYAAAISLINIINVKSFDKASYKQVNRLINIIALNRTQNFDKELYIEIDAKIVLHKITHHLTQEYEKGKNPEVIEWFNRCFNELPNISETRIFLKEICQSILKSGVINELESKFILSCIKKYNFTFTVSVSKEQEIEGKIIFEDRNYEIFKTDNSARKIVSLEEFATKLLVETDDPLAEQYKTHKPLFLNKGLALKIAASDINNVSSITNENAKLSTEKYLLSYAGDNKDKFVMLLEKRSIFGEHLIYKFSEVNLKKIATIYPAEINKELRGQLFNELESQEQFNCFIKNEKLKPEEEKQIFKCPNKLKFATKIIHDAKIRLKISNFKLLDAGANKRLDAHEIKIDSHNKILKDSRTIQKAEIFREAESLAQESPLLYDYCNTFYWNIDGIIKACLIAETKMFKNNINEKEGIIKILAKSLGLITQNLLIDILTDLACSIVEVRRERKRGNEVISINDIIRNAIGMEDLDDSLKKIAINNT</sequence>
<reference evidence="1 2" key="1">
    <citation type="submission" date="2015-01" db="EMBL/GenBank/DDBJ databases">
        <title>Genome Sequencing of Rickettsiales.</title>
        <authorList>
            <person name="Daugherty S.C."/>
            <person name="Su Q."/>
            <person name="Abolude K."/>
            <person name="Beier-Sexton M."/>
            <person name="Carlyon J.A."/>
            <person name="Carter R."/>
            <person name="Day N.P."/>
            <person name="Dumler S.J."/>
            <person name="Dyachenko V."/>
            <person name="Godinez A."/>
            <person name="Kurtti T.J."/>
            <person name="Lichay M."/>
            <person name="Mullins K.E."/>
            <person name="Ott S."/>
            <person name="Pappas-Brown V."/>
            <person name="Paris D.H."/>
            <person name="Patel P."/>
            <person name="Richards A.L."/>
            <person name="Sadzewicz L."/>
            <person name="Sears K."/>
            <person name="Seidman D."/>
            <person name="Sengamalay N."/>
            <person name="Stenos J."/>
            <person name="Tallon L.J."/>
            <person name="Vincent G."/>
            <person name="Fraser C.M."/>
            <person name="Munderloh U."/>
            <person name="Dunning-Hotopp J.C."/>
        </authorList>
    </citation>
    <scope>NUCLEOTIDE SEQUENCE [LARGE SCALE GENOMIC DNA]</scope>
    <source>
        <strain evidence="1 2">Pedreira</strain>
    </source>
</reference>